<dbReference type="OrthoDB" id="2666736at2"/>
<reference evidence="1 2" key="1">
    <citation type="submission" date="2016-02" db="EMBL/GenBank/DDBJ databases">
        <title>Genome sequence of Clostridium thermobutyricum DSM 4928.</title>
        <authorList>
            <person name="Poehlein A."/>
            <person name="Daniel R."/>
        </authorList>
    </citation>
    <scope>NUCLEOTIDE SEQUENCE [LARGE SCALE GENOMIC DNA]</scope>
    <source>
        <strain evidence="1 2">DSM 4928</strain>
    </source>
</reference>
<protein>
    <submittedName>
        <fullName evidence="1">Uncharacterized protein</fullName>
    </submittedName>
</protein>
<gene>
    <name evidence="1" type="ORF">CLTHE_17860</name>
</gene>
<sequence length="91" mass="10613">MMKLKQDSGGEGVLFYILREDYFHILDGARIIQNKNGVKYYAGSQTDFPMLGDNPQLQEYSVMLREAYNVLNTIKQINYIIFYKKASYKNS</sequence>
<evidence type="ECO:0000313" key="1">
    <source>
        <dbReference type="EMBL" id="OPX47527.1"/>
    </source>
</evidence>
<dbReference type="RefSeq" id="WP_080022972.1">
    <property type="nucleotide sequence ID" value="NZ_LTAY01000045.1"/>
</dbReference>
<comment type="caution">
    <text evidence="1">The sequence shown here is derived from an EMBL/GenBank/DDBJ whole genome shotgun (WGS) entry which is preliminary data.</text>
</comment>
<accession>A0A1V4SUE9</accession>
<evidence type="ECO:0000313" key="2">
    <source>
        <dbReference type="Proteomes" id="UP000191448"/>
    </source>
</evidence>
<name>A0A1V4SUE9_9CLOT</name>
<dbReference type="Proteomes" id="UP000191448">
    <property type="component" value="Unassembled WGS sequence"/>
</dbReference>
<organism evidence="1 2">
    <name type="scientific">Clostridium thermobutyricum DSM 4928</name>
    <dbReference type="NCBI Taxonomy" id="1121339"/>
    <lineage>
        <taxon>Bacteria</taxon>
        <taxon>Bacillati</taxon>
        <taxon>Bacillota</taxon>
        <taxon>Clostridia</taxon>
        <taxon>Eubacteriales</taxon>
        <taxon>Clostridiaceae</taxon>
        <taxon>Clostridium</taxon>
    </lineage>
</organism>
<dbReference type="AlphaFoldDB" id="A0A1V4SUE9"/>
<dbReference type="EMBL" id="LTAY01000045">
    <property type="protein sequence ID" value="OPX47527.1"/>
    <property type="molecule type" value="Genomic_DNA"/>
</dbReference>
<proteinExistence type="predicted"/>